<evidence type="ECO:0000256" key="2">
    <source>
        <dbReference type="ARBA" id="ARBA00022747"/>
    </source>
</evidence>
<dbReference type="GO" id="GO:0004519">
    <property type="term" value="F:endonuclease activity"/>
    <property type="evidence" value="ECO:0007669"/>
    <property type="project" value="UniProtKB-KW"/>
</dbReference>
<dbReference type="GO" id="GO:0003677">
    <property type="term" value="F:DNA binding"/>
    <property type="evidence" value="ECO:0007669"/>
    <property type="project" value="UniProtKB-KW"/>
</dbReference>
<dbReference type="Proteomes" id="UP000226179">
    <property type="component" value="Unassembled WGS sequence"/>
</dbReference>
<keyword evidence="5" id="KW-0255">Endonuclease</keyword>
<feature type="domain" description="Type I restriction modification DNA specificity" evidence="4">
    <location>
        <begin position="2"/>
        <end position="157"/>
    </location>
</feature>
<sequence>MEYIKIKDILEFKKKSKIKASEGLKIGKYNFYTSSKEQNKFLDYYEYSNEALIIGTGGNANIHHSYGKFSVSTDCFVLENKANKFFLLEYIYKYLLKNIHIIENGFRGAGLKHISKEYLENIEIPIISLEKQKKLIKNLKNIDTFIDKNKQIKNELNFLNKSLFITFNKNGIEKRLDDIADISMGQSPLSQSYNIYKKGLPFYQGKTEFGDIYIKEPIIYCNSPIKIVEKNDILMSVRAPVGDVNIATQKSCIGRGLASIRAKKVDYLYLFYLLKEQKIKIEKMGVGSTFKAINKNNISSLQIPIIEMSKQNRIKKYLLLIEKLSFEIEKSIKEAENLYNSLMNRYFD</sequence>
<organism evidence="5 6">
    <name type="scientific">Fusobacterium animalis</name>
    <dbReference type="NCBI Taxonomy" id="76859"/>
    <lineage>
        <taxon>Bacteria</taxon>
        <taxon>Fusobacteriati</taxon>
        <taxon>Fusobacteriota</taxon>
        <taxon>Fusobacteriia</taxon>
        <taxon>Fusobacteriales</taxon>
        <taxon>Fusobacteriaceae</taxon>
        <taxon>Fusobacterium</taxon>
    </lineage>
</organism>
<keyword evidence="3" id="KW-0238">DNA-binding</keyword>
<accession>A0A2B7YW98</accession>
<protein>
    <submittedName>
        <fullName evidence="5">Restriction endonuclease subunit S</fullName>
    </submittedName>
</protein>
<dbReference type="InterPro" id="IPR000055">
    <property type="entry name" value="Restrct_endonuc_typeI_TRD"/>
</dbReference>
<gene>
    <name evidence="5" type="ORF">RN90_05430</name>
</gene>
<keyword evidence="2" id="KW-0680">Restriction system</keyword>
<dbReference type="GO" id="GO:0009307">
    <property type="term" value="P:DNA restriction-modification system"/>
    <property type="evidence" value="ECO:0007669"/>
    <property type="project" value="UniProtKB-KW"/>
</dbReference>
<dbReference type="Pfam" id="PF01420">
    <property type="entry name" value="Methylase_S"/>
    <property type="match status" value="2"/>
</dbReference>
<keyword evidence="5" id="KW-0540">Nuclease</keyword>
<dbReference type="SUPFAM" id="SSF116734">
    <property type="entry name" value="DNA methylase specificity domain"/>
    <property type="match status" value="2"/>
</dbReference>
<dbReference type="CDD" id="cd17499">
    <property type="entry name" value="RMtype1_S_CloLW9ORF3270P-TRD1-CR1_like"/>
    <property type="match status" value="1"/>
</dbReference>
<dbReference type="EMBL" id="NJGJ01000001">
    <property type="protein sequence ID" value="PGH24897.1"/>
    <property type="molecule type" value="Genomic_DNA"/>
</dbReference>
<reference evidence="5 6" key="1">
    <citation type="submission" date="2017-06" db="EMBL/GenBank/DDBJ databases">
        <title>Draft genome sequence of Fusobacterium nucleatum subsp. animalis KCOM 1280 (=ChDC F318).</title>
        <authorList>
            <person name="Kook J.-K."/>
            <person name="Park S.-N."/>
            <person name="Lim Y.K."/>
            <person name="Roh H."/>
        </authorList>
    </citation>
    <scope>NUCLEOTIDE SEQUENCE [LARGE SCALE GENOMIC DNA]</scope>
    <source>
        <strain evidence="6">KCOM 1280 ( ChDC F318)</strain>
    </source>
</reference>
<evidence type="ECO:0000256" key="1">
    <source>
        <dbReference type="ARBA" id="ARBA00010923"/>
    </source>
</evidence>
<comment type="similarity">
    <text evidence="1">Belongs to the type-I restriction system S methylase family.</text>
</comment>
<evidence type="ECO:0000313" key="6">
    <source>
        <dbReference type="Proteomes" id="UP000226179"/>
    </source>
</evidence>
<proteinExistence type="inferred from homology"/>
<dbReference type="AlphaFoldDB" id="A0A2B7YW98"/>
<dbReference type="PANTHER" id="PTHR30408">
    <property type="entry name" value="TYPE-1 RESTRICTION ENZYME ECOKI SPECIFICITY PROTEIN"/>
    <property type="match status" value="1"/>
</dbReference>
<feature type="domain" description="Type I restriction modification DNA specificity" evidence="4">
    <location>
        <begin position="173"/>
        <end position="334"/>
    </location>
</feature>
<dbReference type="InterPro" id="IPR044946">
    <property type="entry name" value="Restrct_endonuc_typeI_TRD_sf"/>
</dbReference>
<dbReference type="PANTHER" id="PTHR30408:SF13">
    <property type="entry name" value="TYPE I RESTRICTION ENZYME HINDI SPECIFICITY SUBUNIT"/>
    <property type="match status" value="1"/>
</dbReference>
<evidence type="ECO:0000313" key="5">
    <source>
        <dbReference type="EMBL" id="PGH24897.1"/>
    </source>
</evidence>
<evidence type="ECO:0000256" key="3">
    <source>
        <dbReference type="ARBA" id="ARBA00023125"/>
    </source>
</evidence>
<evidence type="ECO:0000259" key="4">
    <source>
        <dbReference type="Pfam" id="PF01420"/>
    </source>
</evidence>
<dbReference type="RefSeq" id="WP_158411649.1">
    <property type="nucleotide sequence ID" value="NZ_CP077150.1"/>
</dbReference>
<name>A0A2B7YW98_9FUSO</name>
<dbReference type="InterPro" id="IPR052021">
    <property type="entry name" value="Type-I_RS_S_subunit"/>
</dbReference>
<comment type="caution">
    <text evidence="5">The sequence shown here is derived from an EMBL/GenBank/DDBJ whole genome shotgun (WGS) entry which is preliminary data.</text>
</comment>
<dbReference type="Gene3D" id="3.90.220.20">
    <property type="entry name" value="DNA methylase specificity domains"/>
    <property type="match status" value="2"/>
</dbReference>
<keyword evidence="5" id="KW-0378">Hydrolase</keyword>